<sequence>MTGQKFPAFPAGILEHVCKLIAELYSGSELTRIMSEIPLRDDPGEGNTKWRRLAYAVSSNQARTQSGNAVIALVSASMRPERTLDRADVARLTRDQLNQVLSLVGYRVRDDGRVGRAARARSTDEAEKRTEHLRGLLERRGAHREVLTYCRPDLLRKDYYEAVFEAIKGLGSRLRQLTGVDGDGYALVEGTMAGSTPRLRINALQTRTQRDEQLGVANLAKGLFSAFRNPAAHEPRIEWTLSEQDALDVLGTLSMIHRRLDVATVEAH</sequence>
<evidence type="ECO:0000313" key="2">
    <source>
        <dbReference type="EMBL" id="KHE74655.1"/>
    </source>
</evidence>
<dbReference type="NCBIfam" id="TIGR02391">
    <property type="entry name" value="hypoth_ymh"/>
    <property type="match status" value="1"/>
</dbReference>
<dbReference type="Pfam" id="PF09509">
    <property type="entry name" value="Hypoth_Ymh"/>
    <property type="match status" value="1"/>
</dbReference>
<dbReference type="InterPro" id="IPR012654">
    <property type="entry name" value="CHP02391"/>
</dbReference>
<dbReference type="Proteomes" id="UP000030664">
    <property type="component" value="Unassembled WGS sequence"/>
</dbReference>
<organism evidence="2 3">
    <name type="scientific">Kocuria marina</name>
    <dbReference type="NCBI Taxonomy" id="223184"/>
    <lineage>
        <taxon>Bacteria</taxon>
        <taxon>Bacillati</taxon>
        <taxon>Actinomycetota</taxon>
        <taxon>Actinomycetes</taxon>
        <taxon>Micrococcales</taxon>
        <taxon>Micrococcaceae</taxon>
        <taxon>Kocuria</taxon>
    </lineage>
</organism>
<dbReference type="AlphaFoldDB" id="A0A0B0DD10"/>
<name>A0A0B0DD10_9MICC</name>
<feature type="domain" description="Conserved hypothetical protein CHP02391" evidence="1">
    <location>
        <begin position="141"/>
        <end position="260"/>
    </location>
</feature>
<dbReference type="EMBL" id="JROM01000019">
    <property type="protein sequence ID" value="KHE74655.1"/>
    <property type="molecule type" value="Genomic_DNA"/>
</dbReference>
<evidence type="ECO:0000313" key="3">
    <source>
        <dbReference type="Proteomes" id="UP000030664"/>
    </source>
</evidence>
<proteinExistence type="predicted"/>
<accession>A0A0B0DD10</accession>
<dbReference type="eggNOG" id="ENOG502Z8W7">
    <property type="taxonomic scope" value="Bacteria"/>
</dbReference>
<gene>
    <name evidence="2" type="ORF">AS25_05770</name>
</gene>
<evidence type="ECO:0000259" key="1">
    <source>
        <dbReference type="Pfam" id="PF09509"/>
    </source>
</evidence>
<comment type="caution">
    <text evidence="2">The sequence shown here is derived from an EMBL/GenBank/DDBJ whole genome shotgun (WGS) entry which is preliminary data.</text>
</comment>
<protein>
    <recommendedName>
        <fullName evidence="1">Conserved hypothetical protein CHP02391 domain-containing protein</fullName>
    </recommendedName>
</protein>
<dbReference type="RefSeq" id="WP_035963146.1">
    <property type="nucleotide sequence ID" value="NZ_JROM01000019.1"/>
</dbReference>
<reference evidence="2 3" key="1">
    <citation type="submission" date="2014-09" db="EMBL/GenBank/DDBJ databases">
        <title>High-quality draft genome sequence of Kocuria marina SO9-6, an actinobacterium isolated from a copper mine.</title>
        <authorList>
            <person name="Castro D.B."/>
            <person name="Pereira L.B."/>
            <person name="Silva M.V."/>
            <person name="Silva B.P."/>
            <person name="Zanardi B.R."/>
            <person name="Carlos C."/>
            <person name="Belgini D.R."/>
            <person name="Limache E.G."/>
            <person name="Lacerda G.V."/>
            <person name="Nery M.B."/>
            <person name="Gomes M.B."/>
            <person name="Souza S."/>
            <person name="Silva T.M."/>
            <person name="Rodrigues V.D."/>
            <person name="Paulino L.C."/>
            <person name="Vicentini R."/>
            <person name="Ferraz L.F."/>
            <person name="Ottoboni L.M."/>
        </authorList>
    </citation>
    <scope>NUCLEOTIDE SEQUENCE [LARGE SCALE GENOMIC DNA]</scope>
    <source>
        <strain evidence="2 3">SO9-6</strain>
    </source>
</reference>